<dbReference type="GO" id="GO:0006302">
    <property type="term" value="P:double-strand break repair"/>
    <property type="evidence" value="ECO:0007669"/>
    <property type="project" value="TreeGrafter"/>
</dbReference>
<dbReference type="Pfam" id="PF02739">
    <property type="entry name" value="5_3_exonuc_N"/>
    <property type="match status" value="1"/>
</dbReference>
<dbReference type="eggNOG" id="COG0258">
    <property type="taxonomic scope" value="Bacteria"/>
</dbReference>
<dbReference type="FunFam" id="1.10.150.20:FF:000003">
    <property type="entry name" value="DNA polymerase I"/>
    <property type="match status" value="1"/>
</dbReference>
<name>Q252Y8_CHLFF</name>
<dbReference type="SMART" id="SM00279">
    <property type="entry name" value="HhH2"/>
    <property type="match status" value="1"/>
</dbReference>
<dbReference type="SMART" id="SM00475">
    <property type="entry name" value="53EXOc"/>
    <property type="match status" value="1"/>
</dbReference>
<evidence type="ECO:0000256" key="1">
    <source>
        <dbReference type="ARBA" id="ARBA00007705"/>
    </source>
</evidence>
<dbReference type="CDD" id="cd08637">
    <property type="entry name" value="DNA_pol_A_pol_I_C"/>
    <property type="match status" value="1"/>
</dbReference>
<dbReference type="InterPro" id="IPR001098">
    <property type="entry name" value="DNA-dir_DNA_pol_A_palm_dom"/>
</dbReference>
<dbReference type="GO" id="GO:0003887">
    <property type="term" value="F:DNA-directed DNA polymerase activity"/>
    <property type="evidence" value="ECO:0007669"/>
    <property type="project" value="UniProtKB-UniRule"/>
</dbReference>
<dbReference type="InterPro" id="IPR002298">
    <property type="entry name" value="DNA_polymerase_A"/>
</dbReference>
<dbReference type="CDD" id="cd09859">
    <property type="entry name" value="PIN_53EXO"/>
    <property type="match status" value="1"/>
</dbReference>
<evidence type="ECO:0000256" key="6">
    <source>
        <dbReference type="ARBA" id="ARBA00022705"/>
    </source>
</evidence>
<dbReference type="STRING" id="264202.CF0878"/>
<feature type="domain" description="5'-3' exonuclease" evidence="18">
    <location>
        <begin position="2"/>
        <end position="258"/>
    </location>
</feature>
<dbReference type="NCBIfam" id="NF004397">
    <property type="entry name" value="PRK05755.1"/>
    <property type="match status" value="1"/>
</dbReference>
<evidence type="ECO:0000259" key="18">
    <source>
        <dbReference type="SMART" id="SM00475"/>
    </source>
</evidence>
<dbReference type="SUPFAM" id="SSF47807">
    <property type="entry name" value="5' to 3' exonuclease, C-terminal subdomain"/>
    <property type="match status" value="1"/>
</dbReference>
<dbReference type="SMART" id="SM00474">
    <property type="entry name" value="35EXOc"/>
    <property type="match status" value="1"/>
</dbReference>
<keyword evidence="8 16" id="KW-0227">DNA damage</keyword>
<dbReference type="Gene3D" id="1.20.1060.10">
    <property type="entry name" value="Taq DNA Polymerase, Chain T, domain 4"/>
    <property type="match status" value="1"/>
</dbReference>
<dbReference type="Proteomes" id="UP000001260">
    <property type="component" value="Chromosome"/>
</dbReference>
<dbReference type="Gene3D" id="3.30.70.370">
    <property type="match status" value="1"/>
</dbReference>
<evidence type="ECO:0000313" key="20">
    <source>
        <dbReference type="EMBL" id="BAE81650.1"/>
    </source>
</evidence>
<reference evidence="20 21" key="1">
    <citation type="journal article" date="2006" name="DNA Res.">
        <title>Genome sequence of the cat pathogen, Chlamydophila felis.</title>
        <authorList>
            <person name="Azuma Y."/>
            <person name="Hirakawa H."/>
            <person name="Yamashita A."/>
            <person name="Cai Y."/>
            <person name="Rahman M.A."/>
            <person name="Suzuki H."/>
            <person name="Mitaku S."/>
            <person name="Toh H."/>
            <person name="Goto S."/>
            <person name="Murakami T."/>
            <person name="Sugi K."/>
            <person name="Hayashi H."/>
            <person name="Fukushi H."/>
            <person name="Hattori M."/>
            <person name="Kuhara S."/>
            <person name="Shirai M."/>
        </authorList>
    </citation>
    <scope>NUCLEOTIDE SEQUENCE [LARGE SCALE GENOMIC DNA]</scope>
    <source>
        <strain evidence="20 21">Fe/C-56</strain>
    </source>
</reference>
<keyword evidence="4 16" id="KW-0808">Transferase</keyword>
<dbReference type="InterPro" id="IPR036397">
    <property type="entry name" value="RNaseH_sf"/>
</dbReference>
<dbReference type="FunFam" id="1.10.150.20:FF:000002">
    <property type="entry name" value="DNA polymerase I"/>
    <property type="match status" value="1"/>
</dbReference>
<dbReference type="InterPro" id="IPR012337">
    <property type="entry name" value="RNaseH-like_sf"/>
</dbReference>
<dbReference type="EC" id="2.7.7.7" evidence="2 15"/>
<dbReference type="eggNOG" id="COG0749">
    <property type="taxonomic scope" value="Bacteria"/>
</dbReference>
<dbReference type="NCBIfam" id="TIGR00593">
    <property type="entry name" value="pola"/>
    <property type="match status" value="1"/>
</dbReference>
<keyword evidence="6 16" id="KW-0235">DNA replication</keyword>
<proteinExistence type="inferred from homology"/>
<dbReference type="InterPro" id="IPR043502">
    <property type="entry name" value="DNA/RNA_pol_sf"/>
</dbReference>
<dbReference type="RefSeq" id="WP_011458425.1">
    <property type="nucleotide sequence ID" value="NC_007899.1"/>
</dbReference>
<evidence type="ECO:0000256" key="2">
    <source>
        <dbReference type="ARBA" id="ARBA00012417"/>
    </source>
</evidence>
<accession>Q252Y8</accession>
<evidence type="ECO:0000256" key="7">
    <source>
        <dbReference type="ARBA" id="ARBA00022722"/>
    </source>
</evidence>
<keyword evidence="11 16" id="KW-0239">DNA-directed DNA polymerase</keyword>
<dbReference type="SUPFAM" id="SSF56672">
    <property type="entry name" value="DNA/RNA polymerases"/>
    <property type="match status" value="1"/>
</dbReference>
<dbReference type="Pfam" id="PF22619">
    <property type="entry name" value="DNA_polI_exo1"/>
    <property type="match status" value="1"/>
</dbReference>
<dbReference type="InterPro" id="IPR002562">
    <property type="entry name" value="3'-5'_exonuclease_dom"/>
</dbReference>
<dbReference type="InterPro" id="IPR002421">
    <property type="entry name" value="5-3_exonuclease"/>
</dbReference>
<sequence>MRKIFILDASGFVFRAYFALPDMKNSSGKGTQAVFGFIRSINKLIKEFSPNHMVAVFDGPNNKQSRREIYADYKSNREKKEEDLYQQIPVVKEYCNLLGLSHLEVEGVEADDVIASVSKLAIAEGYEVCICTADKDLLQLVSPNVVVINPWKDQPPIDENGVVNIYGVPPCRIPDYLALVGDTSDNIPGVSGCGPKKAAALLQKYHSVEGILEHLDELTGSTHKMFSEQKDILLLSKDLAVLNNNVPLPTEIKDLEFPMHEIRQEEMNAFYMRQGFKTLVQQVEEASNVYVEVINNSENLIEVLPTLHGKKVPFSVGYKGSFLPSLSLMGVALACDDSVYYVDVENATDDVIKPLKDFFGRKDTEFYGYNIKRDSHALKNAGIHVNNIALDLALAEHLINGGAKISYQTLLADLGLVSSAGRYGKEWGQLSLPIQKSPPNPAQYFGEFVSHLPTIKETLLKELKSKNIEDIFFNMEMPLEKVLFTIERNGMPLDVEDLQNLEKILSEELAILADDIYALAGSPFNIKSPKQLAEVLYNKLGLTPVDKARSTKAEVLEAMTGEHDVIEKILAFRSVEKLLSTYVRALPKQVDPCTFRIHPTFNQMGTVTGRLACQDPNLQNIPIRSERGRLLRKAFCDTHQNTYFLSADYSQIELRFLAHLSQDESLKLAFESREDVHTFTASQVFHVPLEKVTKQQRMQAKTVNFGIIYGQQAYGLSKILKISVSEAQKLIDAYFDRYPDVARFINETVSQACENLRVKTLLGRERIIDNWTEFSNSRAASGRLAVNTRIQGSAAELIKLAMLQLSDALEKRKLRSRMLLQIHDELIFEVPEEEKEEMQTLVRDIMESAMILSVPLVVNILIGKNWAEC</sequence>
<dbReference type="PANTHER" id="PTHR10133">
    <property type="entry name" value="DNA POLYMERASE I"/>
    <property type="match status" value="1"/>
</dbReference>
<keyword evidence="10" id="KW-0269">Exonuclease</keyword>
<dbReference type="InterPro" id="IPR020045">
    <property type="entry name" value="DNA_polI_H3TH"/>
</dbReference>
<comment type="catalytic activity">
    <reaction evidence="14 16">
        <text>DNA(n) + a 2'-deoxyribonucleoside 5'-triphosphate = DNA(n+1) + diphosphate</text>
        <dbReference type="Rhea" id="RHEA:22508"/>
        <dbReference type="Rhea" id="RHEA-COMP:17339"/>
        <dbReference type="Rhea" id="RHEA-COMP:17340"/>
        <dbReference type="ChEBI" id="CHEBI:33019"/>
        <dbReference type="ChEBI" id="CHEBI:61560"/>
        <dbReference type="ChEBI" id="CHEBI:173112"/>
        <dbReference type="EC" id="2.7.7.7"/>
    </reaction>
</comment>
<dbReference type="SMART" id="SM00482">
    <property type="entry name" value="POLAc"/>
    <property type="match status" value="1"/>
</dbReference>
<dbReference type="GO" id="GO:0006261">
    <property type="term" value="P:DNA-templated DNA replication"/>
    <property type="evidence" value="ECO:0007669"/>
    <property type="project" value="UniProtKB-UniRule"/>
</dbReference>
<keyword evidence="13 16" id="KW-0234">DNA repair</keyword>
<feature type="domain" description="DNA-directed DNA polymerase family A palm" evidence="19">
    <location>
        <begin position="628"/>
        <end position="834"/>
    </location>
</feature>
<protein>
    <recommendedName>
        <fullName evidence="3 15">DNA polymerase I</fullName>
        <ecNumber evidence="2 15">2.7.7.7</ecNumber>
    </recommendedName>
</protein>
<evidence type="ECO:0000313" key="21">
    <source>
        <dbReference type="Proteomes" id="UP000001260"/>
    </source>
</evidence>
<evidence type="ECO:0000256" key="8">
    <source>
        <dbReference type="ARBA" id="ARBA00022763"/>
    </source>
</evidence>
<evidence type="ECO:0000256" key="3">
    <source>
        <dbReference type="ARBA" id="ARBA00020311"/>
    </source>
</evidence>
<dbReference type="GO" id="GO:0008409">
    <property type="term" value="F:5'-3' exonuclease activity"/>
    <property type="evidence" value="ECO:0007669"/>
    <property type="project" value="InterPro"/>
</dbReference>
<dbReference type="Gene3D" id="3.40.50.1010">
    <property type="entry name" value="5'-nuclease"/>
    <property type="match status" value="1"/>
</dbReference>
<evidence type="ECO:0000256" key="16">
    <source>
        <dbReference type="RuleBase" id="RU004460"/>
    </source>
</evidence>
<evidence type="ECO:0000256" key="15">
    <source>
        <dbReference type="NCBIfam" id="TIGR00593"/>
    </source>
</evidence>
<dbReference type="InterPro" id="IPR054690">
    <property type="entry name" value="DNA_polI_exonuclease"/>
</dbReference>
<dbReference type="KEGG" id="cfe:CF0878"/>
<evidence type="ECO:0000256" key="14">
    <source>
        <dbReference type="ARBA" id="ARBA00049244"/>
    </source>
</evidence>
<gene>
    <name evidence="16 20" type="primary">polA</name>
    <name evidence="20" type="ordered locus">CF0878</name>
</gene>
<dbReference type="InterPro" id="IPR029060">
    <property type="entry name" value="PIN-like_dom_sf"/>
</dbReference>
<dbReference type="OrthoDB" id="9806424at2"/>
<dbReference type="InterPro" id="IPR020046">
    <property type="entry name" value="5-3_exonucl_a-hlix_arch_N"/>
</dbReference>
<dbReference type="CDD" id="cd09898">
    <property type="entry name" value="H3TH_53EXO"/>
    <property type="match status" value="1"/>
</dbReference>
<evidence type="ECO:0000259" key="19">
    <source>
        <dbReference type="SMART" id="SM00482"/>
    </source>
</evidence>
<keyword evidence="12 16" id="KW-0238">DNA-binding</keyword>
<dbReference type="GO" id="GO:0008408">
    <property type="term" value="F:3'-5' exonuclease activity"/>
    <property type="evidence" value="ECO:0007669"/>
    <property type="project" value="InterPro"/>
</dbReference>
<dbReference type="PRINTS" id="PR00868">
    <property type="entry name" value="DNAPOLI"/>
</dbReference>
<evidence type="ECO:0000256" key="9">
    <source>
        <dbReference type="ARBA" id="ARBA00022801"/>
    </source>
</evidence>
<evidence type="ECO:0000259" key="17">
    <source>
        <dbReference type="SMART" id="SM00474"/>
    </source>
</evidence>
<dbReference type="SUPFAM" id="SSF53098">
    <property type="entry name" value="Ribonuclease H-like"/>
    <property type="match status" value="1"/>
</dbReference>
<evidence type="ECO:0000256" key="12">
    <source>
        <dbReference type="ARBA" id="ARBA00023125"/>
    </source>
</evidence>
<evidence type="ECO:0000256" key="10">
    <source>
        <dbReference type="ARBA" id="ARBA00022839"/>
    </source>
</evidence>
<keyword evidence="5 16" id="KW-0548">Nucleotidyltransferase</keyword>
<dbReference type="EMBL" id="AP006861">
    <property type="protein sequence ID" value="BAE81650.1"/>
    <property type="molecule type" value="Genomic_DNA"/>
</dbReference>
<feature type="domain" description="3'-5' exonuclease" evidence="17">
    <location>
        <begin position="291"/>
        <end position="464"/>
    </location>
</feature>
<dbReference type="Pfam" id="PF01367">
    <property type="entry name" value="5_3_exonuc"/>
    <property type="match status" value="1"/>
</dbReference>
<dbReference type="GO" id="GO:0003677">
    <property type="term" value="F:DNA binding"/>
    <property type="evidence" value="ECO:0007669"/>
    <property type="project" value="UniProtKB-UniRule"/>
</dbReference>
<keyword evidence="7" id="KW-0540">Nuclease</keyword>
<dbReference type="SUPFAM" id="SSF88723">
    <property type="entry name" value="PIN domain-like"/>
    <property type="match status" value="1"/>
</dbReference>
<evidence type="ECO:0000256" key="11">
    <source>
        <dbReference type="ARBA" id="ARBA00022932"/>
    </source>
</evidence>
<keyword evidence="21" id="KW-1185">Reference proteome</keyword>
<evidence type="ECO:0000256" key="13">
    <source>
        <dbReference type="ARBA" id="ARBA00023204"/>
    </source>
</evidence>
<dbReference type="HOGENOM" id="CLU_004675_0_0_0"/>
<dbReference type="PANTHER" id="PTHR10133:SF27">
    <property type="entry name" value="DNA POLYMERASE NU"/>
    <property type="match status" value="1"/>
</dbReference>
<dbReference type="InterPro" id="IPR036279">
    <property type="entry name" value="5-3_exonuclease_C_sf"/>
</dbReference>
<dbReference type="Gene3D" id="3.30.420.10">
    <property type="entry name" value="Ribonuclease H-like superfamily/Ribonuclease H"/>
    <property type="match status" value="1"/>
</dbReference>
<evidence type="ECO:0000256" key="4">
    <source>
        <dbReference type="ARBA" id="ARBA00022679"/>
    </source>
</evidence>
<dbReference type="InterPro" id="IPR008918">
    <property type="entry name" value="HhH2"/>
</dbReference>
<dbReference type="AlphaFoldDB" id="Q252Y8"/>
<organism evidence="20 21">
    <name type="scientific">Chlamydia felis (strain Fe/C-56)</name>
    <name type="common">Chlamydophila felis</name>
    <dbReference type="NCBI Taxonomy" id="264202"/>
    <lineage>
        <taxon>Bacteria</taxon>
        <taxon>Pseudomonadati</taxon>
        <taxon>Chlamydiota</taxon>
        <taxon>Chlamydiia</taxon>
        <taxon>Chlamydiales</taxon>
        <taxon>Chlamydiaceae</taxon>
        <taxon>Chlamydia/Chlamydophila group</taxon>
        <taxon>Chlamydia</taxon>
    </lineage>
</organism>
<dbReference type="CDD" id="cd06140">
    <property type="entry name" value="DNA_polA_I_Bacillus_like_exo"/>
    <property type="match status" value="1"/>
</dbReference>
<dbReference type="InterPro" id="IPR018320">
    <property type="entry name" value="DNA_polymerase_1"/>
</dbReference>
<comment type="similarity">
    <text evidence="1 16">Belongs to the DNA polymerase type-A family.</text>
</comment>
<dbReference type="Pfam" id="PF00476">
    <property type="entry name" value="DNA_pol_A"/>
    <property type="match status" value="1"/>
</dbReference>
<dbReference type="Gene3D" id="1.10.150.20">
    <property type="entry name" value="5' to 3' exonuclease, C-terminal subdomain"/>
    <property type="match status" value="2"/>
</dbReference>
<evidence type="ECO:0000256" key="5">
    <source>
        <dbReference type="ARBA" id="ARBA00022695"/>
    </source>
</evidence>
<keyword evidence="9" id="KW-0378">Hydrolase</keyword>